<evidence type="ECO:0000313" key="13">
    <source>
        <dbReference type="EnsemblFungi" id="EJT82503"/>
    </source>
</evidence>
<reference evidence="12" key="3">
    <citation type="submission" date="2010-09" db="EMBL/GenBank/DDBJ databases">
        <title>Annotation of Gaeumannomyces graminis var. tritici R3-111a-1.</title>
        <authorList>
            <consortium name="The Broad Institute Genome Sequencing Platform"/>
            <person name="Ma L.-J."/>
            <person name="Dead R."/>
            <person name="Young S.K."/>
            <person name="Zeng Q."/>
            <person name="Gargeya S."/>
            <person name="Fitzgerald M."/>
            <person name="Haas B."/>
            <person name="Abouelleil A."/>
            <person name="Alvarado L."/>
            <person name="Arachchi H.M."/>
            <person name="Berlin A."/>
            <person name="Brown A."/>
            <person name="Chapman S.B."/>
            <person name="Chen Z."/>
            <person name="Dunbar C."/>
            <person name="Freedman E."/>
            <person name="Gearin G."/>
            <person name="Gellesch M."/>
            <person name="Goldberg J."/>
            <person name="Griggs A."/>
            <person name="Gujja S."/>
            <person name="Heiman D."/>
            <person name="Howarth C."/>
            <person name="Larson L."/>
            <person name="Lui A."/>
            <person name="MacDonald P.J.P."/>
            <person name="Mehta T."/>
            <person name="Montmayeur A."/>
            <person name="Murphy C."/>
            <person name="Neiman D."/>
            <person name="Pearson M."/>
            <person name="Priest M."/>
            <person name="Roberts A."/>
            <person name="Saif S."/>
            <person name="Shea T."/>
            <person name="Shenoy N."/>
            <person name="Sisk P."/>
            <person name="Stolte C."/>
            <person name="Sykes S."/>
            <person name="Yandava C."/>
            <person name="Wortman J."/>
            <person name="Nusbaum C."/>
            <person name="Birren B."/>
        </authorList>
    </citation>
    <scope>NUCLEOTIDE SEQUENCE</scope>
    <source>
        <strain evidence="12">R3-111a-1</strain>
    </source>
</reference>
<evidence type="ECO:0000256" key="5">
    <source>
        <dbReference type="ARBA" id="ARBA00023295"/>
    </source>
</evidence>
<reference evidence="12" key="2">
    <citation type="submission" date="2010-07" db="EMBL/GenBank/DDBJ databases">
        <authorList>
            <consortium name="The Broad Institute Genome Sequencing Platform"/>
            <consortium name="Broad Institute Genome Sequencing Center for Infectious Disease"/>
            <person name="Ma L.-J."/>
            <person name="Dead R."/>
            <person name="Young S."/>
            <person name="Zeng Q."/>
            <person name="Koehrsen M."/>
            <person name="Alvarado L."/>
            <person name="Berlin A."/>
            <person name="Chapman S.B."/>
            <person name="Chen Z."/>
            <person name="Freedman E."/>
            <person name="Gellesch M."/>
            <person name="Goldberg J."/>
            <person name="Griggs A."/>
            <person name="Gujja S."/>
            <person name="Heilman E.R."/>
            <person name="Heiman D."/>
            <person name="Hepburn T."/>
            <person name="Howarth C."/>
            <person name="Jen D."/>
            <person name="Larson L."/>
            <person name="Mehta T."/>
            <person name="Neiman D."/>
            <person name="Pearson M."/>
            <person name="Roberts A."/>
            <person name="Saif S."/>
            <person name="Shea T."/>
            <person name="Shenoy N."/>
            <person name="Sisk P."/>
            <person name="Stolte C."/>
            <person name="Sykes S."/>
            <person name="Walk T."/>
            <person name="White J."/>
            <person name="Yandava C."/>
            <person name="Haas B."/>
            <person name="Nusbaum C."/>
            <person name="Birren B."/>
        </authorList>
    </citation>
    <scope>NUCLEOTIDE SEQUENCE</scope>
    <source>
        <strain evidence="12">R3-111a-1</strain>
    </source>
</reference>
<sequence length="970" mass="107304">MADTKTSGGYRFVGDYVAGARLAEDKRKTRRVTQLAAFALGAATISWFLLSPSALGYPVSPSGDVPRKHPPSNDFAAAIASCPGYAASNVVQTDSSLTADLSLAGPGCNAFGQDIPELKLLVQYQTDRRLHVKIYDTALDAYQIQEAVLPSPKNTKSPAEDSHLRFHLVERPFSFAVTRAESGEVLFNTSREPLVFETQLVRLRTALPEDPNLYGLGEYAGSLRMPTENYSRTLWNADFAFTPPEYNLYGSHPVYYDHRPGSGTHAVFLRNANGMDVKIHRTPEDGQYLEYALLGGVLDFYFLAGPSPAEASRQYAEVVGLPAMQPYWALGIHQCKYGYWDVFMLAEVVANSSAANIPLDVLWSDIDSMHLRRDFTLDPERFPLHMMRLLVDTLHSRGQRFVTMLDAGIARADDYTPYHRGRAKDAFLKAADGSDHLGVQWPGVVVWPDFFAPGAQDWWTDEIKRWFDPGTGMDVDGLWNDMNEASNFCHDVHCIPEKVAKDENNPPAPIHAPRPNTGRPIAGFPPEFQPGHKVAATHKAMMIDEASWDRELLPRSTTPPPEAPRGQMKGIPGRDLLTPPYRIENRKGELSDRTIYTNITNADGTTQHDTHNLYGTMVAVATRNALLARRPGVRPFVLTRSTFSGSGRAAAHWFGDNRSTWSDYRLAIAQMLNAAALQQMPLVGSDVCGFGGTAQEHMCARWATAAAFQPFFRNHADLNDPHQEFYLWPRVAAAARAAIRARYRLLDFLYTALRRQAEVDGDPLVRPLWFVYPADARCTAVETQWFLSDALLVSPVVDDDATDVTFYLPDDLFYDFWTRQPVRGEGRTVTRAGVGWDEIPVHVRGGSVVPLRARGDANSTATLRADEGFVLLVAPGLHGGTARGSLYLDDGESLHPGDAVTDLEFTWDGKAFSAAARAWGFETGLAVEEVVVLGQERDPGIPGSEFDEKTGAVTVRGPWPLTEDFGFTFS</sequence>
<dbReference type="Pfam" id="PF21365">
    <property type="entry name" value="Glyco_hydro_31_3rd"/>
    <property type="match status" value="1"/>
</dbReference>
<evidence type="ECO:0000313" key="12">
    <source>
        <dbReference type="EMBL" id="EJT82503.1"/>
    </source>
</evidence>
<dbReference type="InterPro" id="IPR048395">
    <property type="entry name" value="Glyco_hydro_31_C"/>
</dbReference>
<dbReference type="InterPro" id="IPR000322">
    <property type="entry name" value="Glyco_hydro_31_TIM"/>
</dbReference>
<dbReference type="SUPFAM" id="SSF51445">
    <property type="entry name" value="(Trans)glycosidases"/>
    <property type="match status" value="1"/>
</dbReference>
<evidence type="ECO:0000313" key="14">
    <source>
        <dbReference type="Proteomes" id="UP000006039"/>
    </source>
</evidence>
<dbReference type="RefSeq" id="XP_009218512.1">
    <property type="nucleotide sequence ID" value="XM_009220248.1"/>
</dbReference>
<dbReference type="SUPFAM" id="SSF74650">
    <property type="entry name" value="Galactose mutarotase-like"/>
    <property type="match status" value="1"/>
</dbReference>
<name>J3NMH1_GAET3</name>
<dbReference type="Gene3D" id="2.60.40.1760">
    <property type="entry name" value="glycosyl hydrolase (family 31)"/>
    <property type="match status" value="1"/>
</dbReference>
<dbReference type="Pfam" id="PF13802">
    <property type="entry name" value="Gal_mutarotas_2"/>
    <property type="match status" value="1"/>
</dbReference>
<feature type="domain" description="Glycoside hydrolase family 31 TIM barrel" evidence="9">
    <location>
        <begin position="322"/>
        <end position="752"/>
    </location>
</feature>
<evidence type="ECO:0000256" key="4">
    <source>
        <dbReference type="ARBA" id="ARBA00022801"/>
    </source>
</evidence>
<dbReference type="Gene3D" id="3.20.20.80">
    <property type="entry name" value="Glycosidases"/>
    <property type="match status" value="2"/>
</dbReference>
<reference evidence="13" key="4">
    <citation type="journal article" date="2015" name="G3 (Bethesda)">
        <title>Genome sequences of three phytopathogenic species of the Magnaporthaceae family of fungi.</title>
        <authorList>
            <person name="Okagaki L.H."/>
            <person name="Nunes C.C."/>
            <person name="Sailsbery J."/>
            <person name="Clay B."/>
            <person name="Brown D."/>
            <person name="John T."/>
            <person name="Oh Y."/>
            <person name="Young N."/>
            <person name="Fitzgerald M."/>
            <person name="Haas B.J."/>
            <person name="Zeng Q."/>
            <person name="Young S."/>
            <person name="Adiconis X."/>
            <person name="Fan L."/>
            <person name="Levin J.Z."/>
            <person name="Mitchell T.K."/>
            <person name="Okubara P.A."/>
            <person name="Farman M.L."/>
            <person name="Kohn L.M."/>
            <person name="Birren B."/>
            <person name="Ma L.-J."/>
            <person name="Dean R.A."/>
        </authorList>
    </citation>
    <scope>NUCLEOTIDE SEQUENCE</scope>
    <source>
        <strain evidence="13">R3-111a-1</strain>
    </source>
</reference>
<dbReference type="GO" id="GO:0005975">
    <property type="term" value="P:carbohydrate metabolic process"/>
    <property type="evidence" value="ECO:0007669"/>
    <property type="project" value="InterPro"/>
</dbReference>
<evidence type="ECO:0000256" key="1">
    <source>
        <dbReference type="ARBA" id="ARBA00001657"/>
    </source>
</evidence>
<dbReference type="AlphaFoldDB" id="J3NMH1"/>
<dbReference type="eggNOG" id="KOG1065">
    <property type="taxonomic scope" value="Eukaryota"/>
</dbReference>
<evidence type="ECO:0000259" key="9">
    <source>
        <dbReference type="Pfam" id="PF01055"/>
    </source>
</evidence>
<evidence type="ECO:0000256" key="8">
    <source>
        <dbReference type="SAM" id="Phobius"/>
    </source>
</evidence>
<dbReference type="InterPro" id="IPR011013">
    <property type="entry name" value="Gal_mutarotase_sf_dom"/>
</dbReference>
<reference evidence="14" key="1">
    <citation type="submission" date="2010-07" db="EMBL/GenBank/DDBJ databases">
        <title>The genome sequence of Gaeumannomyces graminis var. tritici strain R3-111a-1.</title>
        <authorList>
            <consortium name="The Broad Institute Genome Sequencing Platform"/>
            <person name="Ma L.-J."/>
            <person name="Dead R."/>
            <person name="Young S."/>
            <person name="Zeng Q."/>
            <person name="Koehrsen M."/>
            <person name="Alvarado L."/>
            <person name="Berlin A."/>
            <person name="Chapman S.B."/>
            <person name="Chen Z."/>
            <person name="Freedman E."/>
            <person name="Gellesch M."/>
            <person name="Goldberg J."/>
            <person name="Griggs A."/>
            <person name="Gujja S."/>
            <person name="Heilman E.R."/>
            <person name="Heiman D."/>
            <person name="Hepburn T."/>
            <person name="Howarth C."/>
            <person name="Jen D."/>
            <person name="Larson L."/>
            <person name="Mehta T."/>
            <person name="Neiman D."/>
            <person name="Pearson M."/>
            <person name="Roberts A."/>
            <person name="Saif S."/>
            <person name="Shea T."/>
            <person name="Shenoy N."/>
            <person name="Sisk P."/>
            <person name="Stolte C."/>
            <person name="Sykes S."/>
            <person name="Walk T."/>
            <person name="White J."/>
            <person name="Yandava C."/>
            <person name="Haas B."/>
            <person name="Nusbaum C."/>
            <person name="Birren B."/>
        </authorList>
    </citation>
    <scope>NUCLEOTIDE SEQUENCE [LARGE SCALE GENOMIC DNA]</scope>
    <source>
        <strain evidence="14">R3-111a-1</strain>
    </source>
</reference>
<dbReference type="GO" id="GO:0004558">
    <property type="term" value="F:alpha-1,4-glucosidase activity"/>
    <property type="evidence" value="ECO:0007669"/>
    <property type="project" value="UniProtKB-EC"/>
</dbReference>
<feature type="region of interest" description="Disordered" evidence="7">
    <location>
        <begin position="555"/>
        <end position="580"/>
    </location>
</feature>
<evidence type="ECO:0000259" key="11">
    <source>
        <dbReference type="Pfam" id="PF21365"/>
    </source>
</evidence>
<comment type="catalytic activity">
    <reaction evidence="1">
        <text>Hydrolysis of terminal, non-reducing (1-&gt;4)-linked alpha-D-glucose residues with release of alpha-D-glucose.</text>
        <dbReference type="EC" id="3.2.1.20"/>
    </reaction>
</comment>
<keyword evidence="4 6" id="KW-0378">Hydrolase</keyword>
<evidence type="ECO:0000259" key="10">
    <source>
        <dbReference type="Pfam" id="PF13802"/>
    </source>
</evidence>
<dbReference type="CDD" id="cd06602">
    <property type="entry name" value="GH31_MGAM_SI_GAA"/>
    <property type="match status" value="1"/>
</dbReference>
<dbReference type="GeneID" id="20342934"/>
<dbReference type="InterPro" id="IPR025887">
    <property type="entry name" value="Glyco_hydro_31_N_dom"/>
</dbReference>
<dbReference type="PANTHER" id="PTHR22762:SF95">
    <property type="entry name" value="ALPHA_BETA-GLUCOSIDASE AGDC-RELATED"/>
    <property type="match status" value="1"/>
</dbReference>
<dbReference type="GO" id="GO:0030246">
    <property type="term" value="F:carbohydrate binding"/>
    <property type="evidence" value="ECO:0007669"/>
    <property type="project" value="InterPro"/>
</dbReference>
<keyword evidence="8" id="KW-0472">Membrane</keyword>
<feature type="domain" description="Glycosyl hydrolase family 31 C-terminal" evidence="11">
    <location>
        <begin position="761"/>
        <end position="849"/>
    </location>
</feature>
<dbReference type="EnsemblFungi" id="EJT82503">
    <property type="protein sequence ID" value="EJT82503"/>
    <property type="gene ID" value="GGTG_02476"/>
</dbReference>
<dbReference type="OrthoDB" id="5839090at2759"/>
<dbReference type="InterPro" id="IPR017853">
    <property type="entry name" value="GH"/>
</dbReference>
<accession>J3NMH1</accession>
<dbReference type="HOGENOM" id="CLU_000631_11_0_1"/>
<keyword evidence="8" id="KW-0812">Transmembrane</keyword>
<dbReference type="InterPro" id="IPR030458">
    <property type="entry name" value="Glyco_hydro_31_AS"/>
</dbReference>
<dbReference type="EMBL" id="GL385395">
    <property type="protein sequence ID" value="EJT82503.1"/>
    <property type="molecule type" value="Genomic_DNA"/>
</dbReference>
<reference evidence="13" key="5">
    <citation type="submission" date="2018-04" db="UniProtKB">
        <authorList>
            <consortium name="EnsemblFungi"/>
        </authorList>
    </citation>
    <scope>IDENTIFICATION</scope>
    <source>
        <strain evidence="13">R3-111a-1</strain>
    </source>
</reference>
<proteinExistence type="inferred from homology"/>
<gene>
    <name evidence="13" type="primary">20342934</name>
    <name evidence="12" type="ORF">GGTG_02476</name>
</gene>
<evidence type="ECO:0000256" key="3">
    <source>
        <dbReference type="ARBA" id="ARBA00012741"/>
    </source>
</evidence>
<feature type="transmembrane region" description="Helical" evidence="8">
    <location>
        <begin position="35"/>
        <end position="57"/>
    </location>
</feature>
<dbReference type="InterPro" id="IPR013780">
    <property type="entry name" value="Glyco_hydro_b"/>
</dbReference>
<dbReference type="PANTHER" id="PTHR22762">
    <property type="entry name" value="ALPHA-GLUCOSIDASE"/>
    <property type="match status" value="1"/>
</dbReference>
<evidence type="ECO:0000256" key="2">
    <source>
        <dbReference type="ARBA" id="ARBA00007806"/>
    </source>
</evidence>
<dbReference type="PROSITE" id="PS00129">
    <property type="entry name" value="GLYCOSYL_HYDROL_F31_1"/>
    <property type="match status" value="1"/>
</dbReference>
<dbReference type="EC" id="3.2.1.20" evidence="3"/>
<dbReference type="Gene3D" id="2.60.40.1180">
    <property type="entry name" value="Golgi alpha-mannosidase II"/>
    <property type="match status" value="2"/>
</dbReference>
<dbReference type="Pfam" id="PF01055">
    <property type="entry name" value="Glyco_hydro_31_2nd"/>
    <property type="match status" value="1"/>
</dbReference>
<keyword evidence="5 6" id="KW-0326">Glycosidase</keyword>
<dbReference type="Proteomes" id="UP000006039">
    <property type="component" value="Unassembled WGS sequence"/>
</dbReference>
<dbReference type="SUPFAM" id="SSF51011">
    <property type="entry name" value="Glycosyl hydrolase domain"/>
    <property type="match status" value="1"/>
</dbReference>
<dbReference type="STRING" id="644352.J3NMH1"/>
<evidence type="ECO:0000256" key="7">
    <source>
        <dbReference type="SAM" id="MobiDB-lite"/>
    </source>
</evidence>
<evidence type="ECO:0000256" key="6">
    <source>
        <dbReference type="RuleBase" id="RU361185"/>
    </source>
</evidence>
<organism evidence="12">
    <name type="scientific">Gaeumannomyces tritici (strain R3-111a-1)</name>
    <name type="common">Wheat and barley take-all root rot fungus</name>
    <name type="synonym">Gaeumannomyces graminis var. tritici</name>
    <dbReference type="NCBI Taxonomy" id="644352"/>
    <lineage>
        <taxon>Eukaryota</taxon>
        <taxon>Fungi</taxon>
        <taxon>Dikarya</taxon>
        <taxon>Ascomycota</taxon>
        <taxon>Pezizomycotina</taxon>
        <taxon>Sordariomycetes</taxon>
        <taxon>Sordariomycetidae</taxon>
        <taxon>Magnaporthales</taxon>
        <taxon>Magnaporthaceae</taxon>
        <taxon>Gaeumannomyces</taxon>
    </lineage>
</organism>
<protein>
    <recommendedName>
        <fullName evidence="3">alpha-glucosidase</fullName>
        <ecNumber evidence="3">3.2.1.20</ecNumber>
    </recommendedName>
</protein>
<dbReference type="CDD" id="cd14752">
    <property type="entry name" value="GH31_N"/>
    <property type="match status" value="1"/>
</dbReference>
<comment type="similarity">
    <text evidence="2 6">Belongs to the glycosyl hydrolase 31 family.</text>
</comment>
<dbReference type="VEuPathDB" id="FungiDB:GGTG_02476"/>
<keyword evidence="14" id="KW-1185">Reference proteome</keyword>
<keyword evidence="8" id="KW-1133">Transmembrane helix</keyword>
<feature type="domain" description="Glycoside hydrolase family 31 N-terminal" evidence="10">
    <location>
        <begin position="147"/>
        <end position="274"/>
    </location>
</feature>